<dbReference type="GeneID" id="73337893"/>
<dbReference type="KEGG" id="clup:CLUP02_03866"/>
<name>A0A9Q8SJD3_9PEZI</name>
<organism evidence="1 2">
    <name type="scientific">Colletotrichum lupini</name>
    <dbReference type="NCBI Taxonomy" id="145971"/>
    <lineage>
        <taxon>Eukaryota</taxon>
        <taxon>Fungi</taxon>
        <taxon>Dikarya</taxon>
        <taxon>Ascomycota</taxon>
        <taxon>Pezizomycotina</taxon>
        <taxon>Sordariomycetes</taxon>
        <taxon>Hypocreomycetidae</taxon>
        <taxon>Glomerellales</taxon>
        <taxon>Glomerellaceae</taxon>
        <taxon>Colletotrichum</taxon>
        <taxon>Colletotrichum acutatum species complex</taxon>
    </lineage>
</organism>
<protein>
    <submittedName>
        <fullName evidence="1">Uncharacterized protein</fullName>
    </submittedName>
</protein>
<proteinExistence type="predicted"/>
<evidence type="ECO:0000313" key="2">
    <source>
        <dbReference type="Proteomes" id="UP000830671"/>
    </source>
</evidence>
<reference evidence="1" key="1">
    <citation type="journal article" date="2021" name="Mol. Plant Microbe Interact.">
        <title>Complete Genome Sequence of the Plant-Pathogenic Fungus Colletotrichum lupini.</title>
        <authorList>
            <person name="Baroncelli R."/>
            <person name="Pensec F."/>
            <person name="Da Lio D."/>
            <person name="Boufleur T."/>
            <person name="Vicente I."/>
            <person name="Sarrocco S."/>
            <person name="Picot A."/>
            <person name="Baraldi E."/>
            <person name="Sukno S."/>
            <person name="Thon M."/>
            <person name="Le Floch G."/>
        </authorList>
    </citation>
    <scope>NUCLEOTIDE SEQUENCE</scope>
    <source>
        <strain evidence="1">IMI 504893</strain>
    </source>
</reference>
<keyword evidence="2" id="KW-1185">Reference proteome</keyword>
<gene>
    <name evidence="1" type="ORF">CLUP02_03866</name>
</gene>
<dbReference type="AlphaFoldDB" id="A0A9Q8SJD3"/>
<dbReference type="Proteomes" id="UP000830671">
    <property type="component" value="Chromosome 2"/>
</dbReference>
<accession>A0A9Q8SJD3</accession>
<dbReference type="EMBL" id="CP019474">
    <property type="protein sequence ID" value="UQC78389.1"/>
    <property type="molecule type" value="Genomic_DNA"/>
</dbReference>
<dbReference type="RefSeq" id="XP_049140026.1">
    <property type="nucleotide sequence ID" value="XM_049282883.1"/>
</dbReference>
<evidence type="ECO:0000313" key="1">
    <source>
        <dbReference type="EMBL" id="UQC78389.1"/>
    </source>
</evidence>
<sequence>MSVIGSVRLDPALPSQSAEQLAVATLLSVPADIGSPAMKAGIASRIQEQNNTCRGCSGLGYSLGAGLCVHTGSLAALLGRLGLVEWRLAVVLTRPCTPPSISLWTTTLTAHPPQGNHLTSPPPSAPASSTYLYSRATEAETGPPLQASAVNVNPSHAQSGLCLLSRLQSALLRTATTSLRLRITQQHNSQPLFSHNRPLPERIHSLERIPTVCVYATQKPTGFRFHAHAHAAPDSIPSLILSCMPRSRQLRDINQKTRQACLQHTTRPLPLPSSSPMTTRPQFPSRLPAFNHYGSYIPMAENASCYELTLSTESKWRGQPSIQDEVPTGPLRQESHLPHPMICSGVSVRQFVCGAYMDTSSMMLVMDGTLPAPQPPCRVLRRHAPRFALGSSRYRHRYQNARFLLCYRGYLPIHAIMCAITNDSLKETEDCTQAKLPWDVGPNGMHRCRLEAGRTEVTKVTNRSPRTVSLKLNRGRRPATLDTITISSSSLAICQLTVPSRPCTIIDSWSAFAARVARSAAMNAHSQEIVATRACHIAICIREANQTSEPYGCWVEGGVTSHVQIPVRHQRYEPALPASPLTRDRFSKDDVKSKSDEHRIRPPESCAWCRKSILRLQNWLYYRSSAPEGTLPILSSSVIRVSHACSWDDLASTSDRGVPCLRRASPVAFSRLADAQSWDDIRGLMCHGRTAYHSAIRRPLTIESLHSRGGVLDRETTSTGTYSKMWYSTRESPTLFQSTSHAVRSDIRGLGTKKDALQRTNDKGLVPVGPSLARPRMINIKMTFGAAFVEGWSRDATFIDLSGAAYLLCRSIDLINEVTGQLMSGKLGAIRSKAGRYEEFFPYEVMGFGSSEAGRLDLRRRYISTLPANNPGSVTVWPGGRVFAFLFFCMTWIRTKSRTRVQINISFAVLIFVCRTRDGRQFEPKCSSGSTLEETFAITCFAAGVSSEAIRPGLGLSGGQPSDEDPDRNGA</sequence>